<gene>
    <name evidence="3" type="ORF">ESB00_08615</name>
</gene>
<dbReference type="Proteomes" id="UP000290218">
    <property type="component" value="Unassembled WGS sequence"/>
</dbReference>
<dbReference type="InterPro" id="IPR016161">
    <property type="entry name" value="Ald_DH/histidinol_DH"/>
</dbReference>
<dbReference type="Pfam" id="PF00171">
    <property type="entry name" value="Aldedh"/>
    <property type="match status" value="1"/>
</dbReference>
<dbReference type="InterPro" id="IPR016163">
    <property type="entry name" value="Ald_DH_C"/>
</dbReference>
<keyword evidence="1" id="KW-0560">Oxidoreductase</keyword>
<name>A0A4Q1CAK6_9BACT</name>
<accession>A0A4Q1CAK6</accession>
<sequence>MNPSASTAPTLKAVDHYIGGQRLPSSGAAGTTLNSPVDGKPLGLLHPASTAELDQTVAAAQKAFLEWRATPVKERVQPLFRFKQLVEDNIAELSQLVTAENGKTPAESEAGIRKGLEVVEYATSLPQLITGELLEVSSGVDCYTRSYPLGVTAGITPFNFPAMVPFWMFPLAIATGNSFILKPSDQVPFTPLRLAELLSQAGLPAGVFNVLQGGRETVEALLDHRGIAAAAFVGSTPVARTVYARGTAAGKRMLALGGAKNHLVVMPDADPEVTARNVVSSAMGCAGQRCMAASVLLAVGNCDHIIEAIINVARGIRLGQDMGAIINPKARDRIVGYIDRAAAGSTKVLLDGRGAKVAGKEGGNYVGPTIIDGVVPGQEWACDEIFGPVLSILRVKALDEALAIENASPFGNAAAIYTSDGGTAAYFEARANAGMVGINIGVPVPREPFAFGGWNESRFGIGDITGRDGLAFWTKTRKVTKKWSAASAKNWMS</sequence>
<organism evidence="3 4">
    <name type="scientific">Oleiharenicola lentus</name>
    <dbReference type="NCBI Taxonomy" id="2508720"/>
    <lineage>
        <taxon>Bacteria</taxon>
        <taxon>Pseudomonadati</taxon>
        <taxon>Verrucomicrobiota</taxon>
        <taxon>Opitutia</taxon>
        <taxon>Opitutales</taxon>
        <taxon>Opitutaceae</taxon>
        <taxon>Oleiharenicola</taxon>
    </lineage>
</organism>
<dbReference type="GO" id="GO:0004491">
    <property type="term" value="F:methylmalonate-semialdehyde dehydrogenase (acylating, NAD) activity"/>
    <property type="evidence" value="ECO:0007669"/>
    <property type="project" value="InterPro"/>
</dbReference>
<dbReference type="Gene3D" id="3.40.605.10">
    <property type="entry name" value="Aldehyde Dehydrogenase, Chain A, domain 1"/>
    <property type="match status" value="1"/>
</dbReference>
<dbReference type="OrthoDB" id="9762913at2"/>
<dbReference type="InterPro" id="IPR010061">
    <property type="entry name" value="MeMal-semiAld_DH"/>
</dbReference>
<protein>
    <submittedName>
        <fullName evidence="3">CoA-acylating methylmalonate-semialdehyde dehydrogenase</fullName>
    </submittedName>
</protein>
<dbReference type="PANTHER" id="PTHR43866:SF4">
    <property type="entry name" value="MALONATE-SEMIALDEHYDE DEHYDROGENASE"/>
    <property type="match status" value="1"/>
</dbReference>
<dbReference type="GO" id="GO:0006210">
    <property type="term" value="P:thymine catabolic process"/>
    <property type="evidence" value="ECO:0007669"/>
    <property type="project" value="TreeGrafter"/>
</dbReference>
<dbReference type="EMBL" id="SDHX01000001">
    <property type="protein sequence ID" value="RXK55926.1"/>
    <property type="molecule type" value="Genomic_DNA"/>
</dbReference>
<dbReference type="FunFam" id="3.40.309.10:FF:000002">
    <property type="entry name" value="Methylmalonate-semialdehyde dehydrogenase (Acylating)"/>
    <property type="match status" value="1"/>
</dbReference>
<evidence type="ECO:0000256" key="1">
    <source>
        <dbReference type="ARBA" id="ARBA00023002"/>
    </source>
</evidence>
<evidence type="ECO:0000313" key="3">
    <source>
        <dbReference type="EMBL" id="RXK55926.1"/>
    </source>
</evidence>
<evidence type="ECO:0000313" key="4">
    <source>
        <dbReference type="Proteomes" id="UP000290218"/>
    </source>
</evidence>
<dbReference type="Gene3D" id="3.40.309.10">
    <property type="entry name" value="Aldehyde Dehydrogenase, Chain A, domain 2"/>
    <property type="match status" value="1"/>
</dbReference>
<dbReference type="CDD" id="cd07085">
    <property type="entry name" value="ALDH_F6_MMSDH"/>
    <property type="match status" value="1"/>
</dbReference>
<dbReference type="GO" id="GO:0006574">
    <property type="term" value="P:L-valine catabolic process"/>
    <property type="evidence" value="ECO:0007669"/>
    <property type="project" value="TreeGrafter"/>
</dbReference>
<dbReference type="AlphaFoldDB" id="A0A4Q1CAK6"/>
<dbReference type="InterPro" id="IPR016162">
    <property type="entry name" value="Ald_DH_N"/>
</dbReference>
<dbReference type="SUPFAM" id="SSF53720">
    <property type="entry name" value="ALDH-like"/>
    <property type="match status" value="1"/>
</dbReference>
<proteinExistence type="predicted"/>
<reference evidence="3 4" key="1">
    <citation type="submission" date="2019-01" db="EMBL/GenBank/DDBJ databases">
        <title>Lacunisphaera sp. strain TWA-58.</title>
        <authorList>
            <person name="Chen W.-M."/>
        </authorList>
    </citation>
    <scope>NUCLEOTIDE SEQUENCE [LARGE SCALE GENOMIC DNA]</scope>
    <source>
        <strain evidence="3 4">TWA-58</strain>
    </source>
</reference>
<feature type="domain" description="Aldehyde dehydrogenase" evidence="2">
    <location>
        <begin position="33"/>
        <end position="479"/>
    </location>
</feature>
<keyword evidence="4" id="KW-1185">Reference proteome</keyword>
<dbReference type="RefSeq" id="WP_129047293.1">
    <property type="nucleotide sequence ID" value="NZ_SDHX01000001.1"/>
</dbReference>
<dbReference type="PANTHER" id="PTHR43866">
    <property type="entry name" value="MALONATE-SEMIALDEHYDE DEHYDROGENASE"/>
    <property type="match status" value="1"/>
</dbReference>
<dbReference type="NCBIfam" id="TIGR01722">
    <property type="entry name" value="MMSDH"/>
    <property type="match status" value="1"/>
</dbReference>
<dbReference type="InterPro" id="IPR015590">
    <property type="entry name" value="Aldehyde_DH_dom"/>
</dbReference>
<comment type="caution">
    <text evidence="3">The sequence shown here is derived from an EMBL/GenBank/DDBJ whole genome shotgun (WGS) entry which is preliminary data.</text>
</comment>
<evidence type="ECO:0000259" key="2">
    <source>
        <dbReference type="Pfam" id="PF00171"/>
    </source>
</evidence>